<evidence type="ECO:0000313" key="8">
    <source>
        <dbReference type="EMBL" id="GMI00659.1"/>
    </source>
</evidence>
<dbReference type="InterPro" id="IPR004307">
    <property type="entry name" value="TspO_MBR"/>
</dbReference>
<dbReference type="FunFam" id="1.20.1260.100:FF:000001">
    <property type="entry name" value="translocator protein 2"/>
    <property type="match status" value="1"/>
</dbReference>
<keyword evidence="4 6" id="KW-1133">Transmembrane helix</keyword>
<feature type="chain" id="PRO_5040857517" description="Translocator protein" evidence="7">
    <location>
        <begin position="20"/>
        <end position="213"/>
    </location>
</feature>
<keyword evidence="5 6" id="KW-0472">Membrane</keyword>
<evidence type="ECO:0000256" key="7">
    <source>
        <dbReference type="SAM" id="SignalP"/>
    </source>
</evidence>
<evidence type="ECO:0000256" key="3">
    <source>
        <dbReference type="ARBA" id="ARBA00022692"/>
    </source>
</evidence>
<evidence type="ECO:0000313" key="9">
    <source>
        <dbReference type="Proteomes" id="UP001165160"/>
    </source>
</evidence>
<dbReference type="EMBL" id="BRXX01000250">
    <property type="protein sequence ID" value="GMI00659.1"/>
    <property type="molecule type" value="Genomic_DNA"/>
</dbReference>
<organism evidence="8 9">
    <name type="scientific">Triparma verrucosa</name>
    <dbReference type="NCBI Taxonomy" id="1606542"/>
    <lineage>
        <taxon>Eukaryota</taxon>
        <taxon>Sar</taxon>
        <taxon>Stramenopiles</taxon>
        <taxon>Ochrophyta</taxon>
        <taxon>Bolidophyceae</taxon>
        <taxon>Parmales</taxon>
        <taxon>Triparmaceae</taxon>
        <taxon>Triparma</taxon>
    </lineage>
</organism>
<accession>A0A9W7C9M0</accession>
<comment type="subcellular location">
    <subcellularLocation>
        <location evidence="1">Membrane</location>
        <topology evidence="1">Multi-pass membrane protein</topology>
    </subcellularLocation>
</comment>
<dbReference type="AlphaFoldDB" id="A0A9W7C9M0"/>
<evidence type="ECO:0008006" key="10">
    <source>
        <dbReference type="Google" id="ProtNLM"/>
    </source>
</evidence>
<reference evidence="9" key="1">
    <citation type="journal article" date="2023" name="Commun. Biol.">
        <title>Genome analysis of Parmales, the sister group of diatoms, reveals the evolutionary specialization of diatoms from phago-mixotrophs to photoautotrophs.</title>
        <authorList>
            <person name="Ban H."/>
            <person name="Sato S."/>
            <person name="Yoshikawa S."/>
            <person name="Yamada K."/>
            <person name="Nakamura Y."/>
            <person name="Ichinomiya M."/>
            <person name="Sato N."/>
            <person name="Blanc-Mathieu R."/>
            <person name="Endo H."/>
            <person name="Kuwata A."/>
            <person name="Ogata H."/>
        </authorList>
    </citation>
    <scope>NUCLEOTIDE SEQUENCE [LARGE SCALE GENOMIC DNA]</scope>
    <source>
        <strain evidence="9">NIES 3699</strain>
    </source>
</reference>
<comment type="similarity">
    <text evidence="2">Belongs to the TspO/BZRP family.</text>
</comment>
<dbReference type="Proteomes" id="UP001165160">
    <property type="component" value="Unassembled WGS sequence"/>
</dbReference>
<evidence type="ECO:0000256" key="4">
    <source>
        <dbReference type="ARBA" id="ARBA00022989"/>
    </source>
</evidence>
<keyword evidence="7" id="KW-0732">Signal</keyword>
<keyword evidence="9" id="KW-1185">Reference proteome</keyword>
<sequence>MRLTCIVSIIFAMALNATSFSPKVLTIPTSCSSTKLQMNTAGFVVGSIVGGCTGTPLVIKATKSWYNNINLPAFTPPDSIFAPVWTSLYAMMGLSASKIYQSVGFALPLKVFAAHYVLNLLWAPLFFGLKRIRAAHCLNYGLLLTLSVSMKLFYSINKCASLLLLPYFAWLLFATRLNSKICEMNPTKNGYNNAMLEADLIKLQDAARKRVNL</sequence>
<dbReference type="Gene3D" id="1.20.1260.100">
    <property type="entry name" value="TspO/MBR protein"/>
    <property type="match status" value="1"/>
</dbReference>
<dbReference type="Pfam" id="PF03073">
    <property type="entry name" value="TspO_MBR"/>
    <property type="match status" value="1"/>
</dbReference>
<evidence type="ECO:0000256" key="1">
    <source>
        <dbReference type="ARBA" id="ARBA00004141"/>
    </source>
</evidence>
<evidence type="ECO:0000256" key="2">
    <source>
        <dbReference type="ARBA" id="ARBA00007524"/>
    </source>
</evidence>
<dbReference type="InterPro" id="IPR038330">
    <property type="entry name" value="TspO/MBR-related_sf"/>
</dbReference>
<comment type="caution">
    <text evidence="8">The sequence shown here is derived from an EMBL/GenBank/DDBJ whole genome shotgun (WGS) entry which is preliminary data.</text>
</comment>
<dbReference type="GO" id="GO:0033013">
    <property type="term" value="P:tetrapyrrole metabolic process"/>
    <property type="evidence" value="ECO:0007669"/>
    <property type="project" value="UniProtKB-ARBA"/>
</dbReference>
<gene>
    <name evidence="8" type="ORF">TrVE_jg13301</name>
</gene>
<feature type="transmembrane region" description="Helical" evidence="6">
    <location>
        <begin position="112"/>
        <end position="129"/>
    </location>
</feature>
<dbReference type="CDD" id="cd15904">
    <property type="entry name" value="TSPO_MBR"/>
    <property type="match status" value="1"/>
</dbReference>
<evidence type="ECO:0000256" key="6">
    <source>
        <dbReference type="SAM" id="Phobius"/>
    </source>
</evidence>
<keyword evidence="3 6" id="KW-0812">Transmembrane</keyword>
<dbReference type="PANTHER" id="PTHR10057">
    <property type="entry name" value="PERIPHERAL-TYPE BENZODIAZEPINE RECEPTOR"/>
    <property type="match status" value="1"/>
</dbReference>
<proteinExistence type="inferred from homology"/>
<feature type="signal peptide" evidence="7">
    <location>
        <begin position="1"/>
        <end position="19"/>
    </location>
</feature>
<dbReference type="GO" id="GO:0016020">
    <property type="term" value="C:membrane"/>
    <property type="evidence" value="ECO:0007669"/>
    <property type="project" value="UniProtKB-SubCell"/>
</dbReference>
<dbReference type="PANTHER" id="PTHR10057:SF0">
    <property type="entry name" value="TRANSLOCATOR PROTEIN"/>
    <property type="match status" value="1"/>
</dbReference>
<protein>
    <recommendedName>
        <fullName evidence="10">Translocator protein</fullName>
    </recommendedName>
</protein>
<feature type="transmembrane region" description="Helical" evidence="6">
    <location>
        <begin position="80"/>
        <end position="100"/>
    </location>
</feature>
<feature type="transmembrane region" description="Helical" evidence="6">
    <location>
        <begin position="160"/>
        <end position="178"/>
    </location>
</feature>
<name>A0A9W7C9M0_9STRA</name>
<evidence type="ECO:0000256" key="5">
    <source>
        <dbReference type="ARBA" id="ARBA00023136"/>
    </source>
</evidence>
<feature type="transmembrane region" description="Helical" evidence="6">
    <location>
        <begin position="36"/>
        <end position="59"/>
    </location>
</feature>